<name>A0A3M5VA75_PSESX</name>
<dbReference type="InterPro" id="IPR054031">
    <property type="entry name" value="XylR_PBP1"/>
</dbReference>
<protein>
    <recommendedName>
        <fullName evidence="1">Xylose operon regulatory protein N-terminal domain-containing protein</fullName>
    </recommendedName>
</protein>
<sequence>MKTLPPVHRIALLFNGSKIYDRGIIAGIGNYLSSTRVSWHLFLEEDFSAVRAVLSVKGGVRF</sequence>
<evidence type="ECO:0000313" key="2">
    <source>
        <dbReference type="EMBL" id="RMU55082.1"/>
    </source>
</evidence>
<organism evidence="2 3">
    <name type="scientific">Pseudomonas syringae pv. avii</name>
    <dbReference type="NCBI Taxonomy" id="663959"/>
    <lineage>
        <taxon>Bacteria</taxon>
        <taxon>Pseudomonadati</taxon>
        <taxon>Pseudomonadota</taxon>
        <taxon>Gammaproteobacteria</taxon>
        <taxon>Pseudomonadales</taxon>
        <taxon>Pseudomonadaceae</taxon>
        <taxon>Pseudomonas</taxon>
        <taxon>Pseudomonas syringae</taxon>
    </lineage>
</organism>
<feature type="domain" description="Xylose operon regulatory protein N-terminal" evidence="1">
    <location>
        <begin position="9"/>
        <end position="50"/>
    </location>
</feature>
<dbReference type="Pfam" id="PF22177">
    <property type="entry name" value="PBP1_XylR"/>
    <property type="match status" value="1"/>
</dbReference>
<gene>
    <name evidence="2" type="ORF">ALP29_04500</name>
</gene>
<proteinExistence type="predicted"/>
<dbReference type="EMBL" id="RBUA01000803">
    <property type="protein sequence ID" value="RMU55082.1"/>
    <property type="molecule type" value="Genomic_DNA"/>
</dbReference>
<reference evidence="2 3" key="1">
    <citation type="submission" date="2018-08" db="EMBL/GenBank/DDBJ databases">
        <title>Recombination of ecologically and evolutionarily significant loci maintains genetic cohesion in the Pseudomonas syringae species complex.</title>
        <authorList>
            <person name="Dillon M."/>
            <person name="Thakur S."/>
            <person name="Almeida R.N.D."/>
            <person name="Weir B.S."/>
            <person name="Guttman D.S."/>
        </authorList>
    </citation>
    <scope>NUCLEOTIDE SEQUENCE [LARGE SCALE GENOMIC DNA]</scope>
    <source>
        <strain evidence="2 3">ICMP 14479</strain>
    </source>
</reference>
<dbReference type="Gene3D" id="3.40.50.2300">
    <property type="match status" value="1"/>
</dbReference>
<evidence type="ECO:0000313" key="3">
    <source>
        <dbReference type="Proteomes" id="UP000280395"/>
    </source>
</evidence>
<dbReference type="AlphaFoldDB" id="A0A3M5VA75"/>
<comment type="caution">
    <text evidence="2">The sequence shown here is derived from an EMBL/GenBank/DDBJ whole genome shotgun (WGS) entry which is preliminary data.</text>
</comment>
<evidence type="ECO:0000259" key="1">
    <source>
        <dbReference type="Pfam" id="PF22177"/>
    </source>
</evidence>
<dbReference type="Proteomes" id="UP000280395">
    <property type="component" value="Unassembled WGS sequence"/>
</dbReference>
<accession>A0A3M5VA75</accession>